<dbReference type="Gene3D" id="2.60.120.600">
    <property type="entry name" value="Domain of unknown function DUF1214, C-terminal domain"/>
    <property type="match status" value="1"/>
</dbReference>
<dbReference type="AlphaFoldDB" id="A0AAD4GVA2"/>
<dbReference type="InterPro" id="IPR037050">
    <property type="entry name" value="DUF1254_sf"/>
</dbReference>
<evidence type="ECO:0008006" key="6">
    <source>
        <dbReference type="Google" id="ProtNLM"/>
    </source>
</evidence>
<evidence type="ECO:0000313" key="5">
    <source>
        <dbReference type="Proteomes" id="UP001194746"/>
    </source>
</evidence>
<reference evidence="4" key="2">
    <citation type="submission" date="2020-02" db="EMBL/GenBank/DDBJ databases">
        <authorList>
            <person name="Gilchrist C.L.M."/>
            <person name="Chooi Y.-H."/>
        </authorList>
    </citation>
    <scope>NUCLEOTIDE SEQUENCE</scope>
    <source>
        <strain evidence="4">MST-FP2251</strain>
    </source>
</reference>
<dbReference type="Pfam" id="PF06863">
    <property type="entry name" value="DUF1254"/>
    <property type="match status" value="1"/>
</dbReference>
<feature type="signal peptide" evidence="1">
    <location>
        <begin position="1"/>
        <end position="22"/>
    </location>
</feature>
<dbReference type="InterPro" id="IPR010621">
    <property type="entry name" value="DUF1214"/>
</dbReference>
<feature type="chain" id="PRO_5041984015" description="DUF1254 domain-containing protein" evidence="1">
    <location>
        <begin position="23"/>
        <end position="488"/>
    </location>
</feature>
<dbReference type="PANTHER" id="PTHR36509">
    <property type="entry name" value="BLL3101 PROTEIN"/>
    <property type="match status" value="1"/>
</dbReference>
<dbReference type="EMBL" id="VCAU01000025">
    <property type="protein sequence ID" value="KAF9890607.1"/>
    <property type="molecule type" value="Genomic_DNA"/>
</dbReference>
<feature type="domain" description="DUF1214" evidence="2">
    <location>
        <begin position="343"/>
        <end position="467"/>
    </location>
</feature>
<feature type="domain" description="DUF1254" evidence="3">
    <location>
        <begin position="61"/>
        <end position="205"/>
    </location>
</feature>
<evidence type="ECO:0000259" key="2">
    <source>
        <dbReference type="Pfam" id="PF06742"/>
    </source>
</evidence>
<dbReference type="InterPro" id="IPR010679">
    <property type="entry name" value="DUF1254"/>
</dbReference>
<evidence type="ECO:0000256" key="1">
    <source>
        <dbReference type="SAM" id="SignalP"/>
    </source>
</evidence>
<protein>
    <recommendedName>
        <fullName evidence="6">DUF1254 domain-containing protein</fullName>
    </recommendedName>
</protein>
<dbReference type="Proteomes" id="UP001194746">
    <property type="component" value="Unassembled WGS sequence"/>
</dbReference>
<dbReference type="Gene3D" id="2.60.40.1610">
    <property type="entry name" value="Domain of unknown function DUF1254"/>
    <property type="match status" value="1"/>
</dbReference>
<accession>A0AAD4GVA2</accession>
<gene>
    <name evidence="4" type="ORF">FE257_005738</name>
</gene>
<organism evidence="4 5">
    <name type="scientific">Aspergillus nanangensis</name>
    <dbReference type="NCBI Taxonomy" id="2582783"/>
    <lineage>
        <taxon>Eukaryota</taxon>
        <taxon>Fungi</taxon>
        <taxon>Dikarya</taxon>
        <taxon>Ascomycota</taxon>
        <taxon>Pezizomycotina</taxon>
        <taxon>Eurotiomycetes</taxon>
        <taxon>Eurotiomycetidae</taxon>
        <taxon>Eurotiales</taxon>
        <taxon>Aspergillaceae</taxon>
        <taxon>Aspergillus</taxon>
        <taxon>Aspergillus subgen. Circumdati</taxon>
    </lineage>
</organism>
<reference evidence="4" key="1">
    <citation type="journal article" date="2019" name="Beilstein J. Org. Chem.">
        <title>Nanangenines: drimane sesquiterpenoids as the dominant metabolite cohort of a novel Australian fungus, Aspergillus nanangensis.</title>
        <authorList>
            <person name="Lacey H.J."/>
            <person name="Gilchrist C.L.M."/>
            <person name="Crombie A."/>
            <person name="Kalaitzis J.A."/>
            <person name="Vuong D."/>
            <person name="Rutledge P.J."/>
            <person name="Turner P."/>
            <person name="Pitt J.I."/>
            <person name="Lacey E."/>
            <person name="Chooi Y.H."/>
            <person name="Piggott A.M."/>
        </authorList>
    </citation>
    <scope>NUCLEOTIDE SEQUENCE</scope>
    <source>
        <strain evidence="4">MST-FP2251</strain>
    </source>
</reference>
<comment type="caution">
    <text evidence="4">The sequence shown here is derived from an EMBL/GenBank/DDBJ whole genome shotgun (WGS) entry which is preliminary data.</text>
</comment>
<dbReference type="Pfam" id="PF06742">
    <property type="entry name" value="DUF1214"/>
    <property type="match status" value="1"/>
</dbReference>
<dbReference type="InterPro" id="IPR037049">
    <property type="entry name" value="DUF1214_C_sf"/>
</dbReference>
<sequence>MPPSMNSILLLTAGLLASQATALAPSTISVDQATEFTLTYGYPLIPYAKWALPVMTTDGTNRLQHKRSLTTADFQDVVRPNVDTLYSAAILDLSHGDLVIDVPNVTDRYWVFPFYDAYGNNYANVGTVGGNKPGKYRIRYVQDSPQQEAGVQLCQASGQSGNCQGYQGYINAPTPYGTFLGRLAVTDEATDLRKVHSIQNQTALYAVPRDDNKAVKYAPKLTVGLLNGSLSSDIPTRIMQMTARLAPYNPPRNISDLRRVQHMFRRAGIHEGKYIPTHKNLTALAAKVTDAVLSHASKPENTLVLGNGWQSRRLSAQGDYGMDYQMRYAVAARGYLALTATEALYPMYYDASNGYSTTLILNPGQAFLFTYDGKPPLTKEGFWSLTGYNSEQYLIANPLDRYALGDRSGLTYSDGSLVYGSDSRNGTFQILVQPADVEPPKNWTSNWLPAPEGGGSFSVTFRLYAPTTSLANGEWTFPTVQRVDAIVA</sequence>
<dbReference type="PANTHER" id="PTHR36509:SF2">
    <property type="entry name" value="BLL3101 PROTEIN"/>
    <property type="match status" value="1"/>
</dbReference>
<dbReference type="SUPFAM" id="SSF160935">
    <property type="entry name" value="VPA0735-like"/>
    <property type="match status" value="1"/>
</dbReference>
<evidence type="ECO:0000259" key="3">
    <source>
        <dbReference type="Pfam" id="PF06863"/>
    </source>
</evidence>
<proteinExistence type="predicted"/>
<keyword evidence="1" id="KW-0732">Signal</keyword>
<keyword evidence="5" id="KW-1185">Reference proteome</keyword>
<name>A0AAD4GVA2_ASPNN</name>
<evidence type="ECO:0000313" key="4">
    <source>
        <dbReference type="EMBL" id="KAF9890607.1"/>
    </source>
</evidence>